<evidence type="ECO:0000313" key="2">
    <source>
        <dbReference type="EMBL" id="MBL0373069.1"/>
    </source>
</evidence>
<dbReference type="Pfam" id="PF05899">
    <property type="entry name" value="Cupin_3"/>
    <property type="match status" value="1"/>
</dbReference>
<name>A0A936YRU9_9HYPH</name>
<evidence type="ECO:0000313" key="3">
    <source>
        <dbReference type="Proteomes" id="UP000633219"/>
    </source>
</evidence>
<evidence type="ECO:0000259" key="1">
    <source>
        <dbReference type="Pfam" id="PF05899"/>
    </source>
</evidence>
<reference evidence="2" key="1">
    <citation type="submission" date="2021-01" db="EMBL/GenBank/DDBJ databases">
        <title>Rhizobium sp. strain KVB221 16S ribosomal RNA gene Genome sequencing and assembly.</title>
        <authorList>
            <person name="Kang M."/>
        </authorList>
    </citation>
    <scope>NUCLEOTIDE SEQUENCE</scope>
    <source>
        <strain evidence="2">KVB221</strain>
    </source>
</reference>
<keyword evidence="3" id="KW-1185">Reference proteome</keyword>
<dbReference type="AlphaFoldDB" id="A0A936YRU9"/>
<dbReference type="SUPFAM" id="SSF51182">
    <property type="entry name" value="RmlC-like cupins"/>
    <property type="match status" value="1"/>
</dbReference>
<dbReference type="InterPro" id="IPR011051">
    <property type="entry name" value="RmlC_Cupin_sf"/>
</dbReference>
<sequence length="114" mass="12472">MKTPNWADYDAVEMEDLGVSPATISGTPRVHLKVLAAMDNGKGECGIWSCTPGERTIVFDHDEFCHFLGGEGVYVRDNGEEIPVKAGSMVYFPNGWTGRSIITKTLSKAFMARS</sequence>
<accession>A0A936YRU9</accession>
<gene>
    <name evidence="2" type="ORF">JJB09_13625</name>
</gene>
<comment type="caution">
    <text evidence="2">The sequence shown here is derived from an EMBL/GenBank/DDBJ whole genome shotgun (WGS) entry which is preliminary data.</text>
</comment>
<dbReference type="Gene3D" id="2.60.120.10">
    <property type="entry name" value="Jelly Rolls"/>
    <property type="match status" value="1"/>
</dbReference>
<dbReference type="InterPro" id="IPR014710">
    <property type="entry name" value="RmlC-like_jellyroll"/>
</dbReference>
<dbReference type="EMBL" id="JAEQNC010000006">
    <property type="protein sequence ID" value="MBL0373069.1"/>
    <property type="molecule type" value="Genomic_DNA"/>
</dbReference>
<organism evidence="2 3">
    <name type="scientific">Rhizobium setariae</name>
    <dbReference type="NCBI Taxonomy" id="2801340"/>
    <lineage>
        <taxon>Bacteria</taxon>
        <taxon>Pseudomonadati</taxon>
        <taxon>Pseudomonadota</taxon>
        <taxon>Alphaproteobacteria</taxon>
        <taxon>Hyphomicrobiales</taxon>
        <taxon>Rhizobiaceae</taxon>
        <taxon>Rhizobium/Agrobacterium group</taxon>
        <taxon>Rhizobium</taxon>
    </lineage>
</organism>
<dbReference type="RefSeq" id="WP_201658857.1">
    <property type="nucleotide sequence ID" value="NZ_JAEQNC010000006.1"/>
</dbReference>
<dbReference type="InterPro" id="IPR008579">
    <property type="entry name" value="UGlyAH_Cupin_dom"/>
</dbReference>
<dbReference type="Proteomes" id="UP000633219">
    <property type="component" value="Unassembled WGS sequence"/>
</dbReference>
<feature type="domain" description="(S)-ureidoglycine aminohydrolase cupin" evidence="1">
    <location>
        <begin position="41"/>
        <end position="110"/>
    </location>
</feature>
<proteinExistence type="predicted"/>
<protein>
    <submittedName>
        <fullName evidence="2">DUF861 domain-containing protein</fullName>
    </submittedName>
</protein>